<evidence type="ECO:0000313" key="1">
    <source>
        <dbReference type="EMBL" id="KAK7324418.1"/>
    </source>
</evidence>
<organism evidence="1 2">
    <name type="scientific">Canavalia gladiata</name>
    <name type="common">Sword bean</name>
    <name type="synonym">Dolichos gladiatus</name>
    <dbReference type="NCBI Taxonomy" id="3824"/>
    <lineage>
        <taxon>Eukaryota</taxon>
        <taxon>Viridiplantae</taxon>
        <taxon>Streptophyta</taxon>
        <taxon>Embryophyta</taxon>
        <taxon>Tracheophyta</taxon>
        <taxon>Spermatophyta</taxon>
        <taxon>Magnoliopsida</taxon>
        <taxon>eudicotyledons</taxon>
        <taxon>Gunneridae</taxon>
        <taxon>Pentapetalae</taxon>
        <taxon>rosids</taxon>
        <taxon>fabids</taxon>
        <taxon>Fabales</taxon>
        <taxon>Fabaceae</taxon>
        <taxon>Papilionoideae</taxon>
        <taxon>50 kb inversion clade</taxon>
        <taxon>NPAAA clade</taxon>
        <taxon>indigoferoid/millettioid clade</taxon>
        <taxon>Phaseoleae</taxon>
        <taxon>Canavalia</taxon>
    </lineage>
</organism>
<dbReference type="PANTHER" id="PTHR35101:SF14">
    <property type="entry name" value="SULFOTRANSFERASE"/>
    <property type="match status" value="1"/>
</dbReference>
<dbReference type="AlphaFoldDB" id="A0AAN9KYA3"/>
<gene>
    <name evidence="1" type="ORF">VNO77_27954</name>
</gene>
<evidence type="ECO:0000313" key="2">
    <source>
        <dbReference type="Proteomes" id="UP001367508"/>
    </source>
</evidence>
<comment type="caution">
    <text evidence="1">The sequence shown here is derived from an EMBL/GenBank/DDBJ whole genome shotgun (WGS) entry which is preliminary data.</text>
</comment>
<dbReference type="EMBL" id="JAYMYQ010000006">
    <property type="protein sequence ID" value="KAK7324418.1"/>
    <property type="molecule type" value="Genomic_DNA"/>
</dbReference>
<proteinExistence type="predicted"/>
<dbReference type="Proteomes" id="UP001367508">
    <property type="component" value="Unassembled WGS sequence"/>
</dbReference>
<sequence>MGIVVIEDIAILQAVPFCDMAKLRGARLTMEVAPPRFVSVVRCRLKKKLDTIVEEENDFVADKCFSSSKCGSASLNLMERSILLKNF</sequence>
<name>A0AAN9KYA3_CANGL</name>
<accession>A0AAN9KYA3</accession>
<dbReference type="PANTHER" id="PTHR35101">
    <property type="entry name" value="OS02G0162600 PROTEIN"/>
    <property type="match status" value="1"/>
</dbReference>
<keyword evidence="2" id="KW-1185">Reference proteome</keyword>
<reference evidence="1 2" key="1">
    <citation type="submission" date="2024-01" db="EMBL/GenBank/DDBJ databases">
        <title>The genomes of 5 underutilized Papilionoideae crops provide insights into root nodulation and disease resistanc.</title>
        <authorList>
            <person name="Jiang F."/>
        </authorList>
    </citation>
    <scope>NUCLEOTIDE SEQUENCE [LARGE SCALE GENOMIC DNA]</scope>
    <source>
        <strain evidence="1">LVBAO_FW01</strain>
        <tissue evidence="1">Leaves</tissue>
    </source>
</reference>
<protein>
    <submittedName>
        <fullName evidence="1">Uncharacterized protein</fullName>
    </submittedName>
</protein>